<gene>
    <name evidence="5" type="ORF">PENSUB_5863</name>
</gene>
<dbReference type="Proteomes" id="UP000186955">
    <property type="component" value="Unassembled WGS sequence"/>
</dbReference>
<feature type="transmembrane region" description="Helical" evidence="3">
    <location>
        <begin position="116"/>
        <end position="140"/>
    </location>
</feature>
<reference evidence="5 6" key="1">
    <citation type="submission" date="2016-10" db="EMBL/GenBank/DDBJ databases">
        <title>Genome sequence of the ascomycete fungus Penicillium subrubescens.</title>
        <authorList>
            <person name="De Vries R.P."/>
            <person name="Peng M."/>
            <person name="Dilokpimol A."/>
            <person name="Hilden K."/>
            <person name="Makela M.R."/>
            <person name="Grigoriev I."/>
            <person name="Riley R."/>
            <person name="Granchi Z."/>
        </authorList>
    </citation>
    <scope>NUCLEOTIDE SEQUENCE [LARGE SCALE GENOMIC DNA]</scope>
    <source>
        <strain evidence="5 6">CBS 132785</strain>
    </source>
</reference>
<feature type="domain" description="Major facilitator superfamily (MFS) profile" evidence="4">
    <location>
        <begin position="1"/>
        <end position="181"/>
    </location>
</feature>
<evidence type="ECO:0000256" key="2">
    <source>
        <dbReference type="ARBA" id="ARBA00006727"/>
    </source>
</evidence>
<evidence type="ECO:0000313" key="5">
    <source>
        <dbReference type="EMBL" id="OKP14799.1"/>
    </source>
</evidence>
<sequence length="181" mass="19476">MEWGLFVPITYLTSYALLHGIPSQFAFLLLSLMNIGAIFGRCIPGYCADRIGRFNTFIITVFGCLLCTACLWIPANASKPVITLFALLFGFTSGSNVSLAPVCIGQLCKLEAYGRGYATAYAVVSISCLTGIPIAGQILTQSQGQYLGLIAFAVTSYAANLICLIATKLYCCGWRNPKPVF</sequence>
<dbReference type="EMBL" id="MNBE01000058">
    <property type="protein sequence ID" value="OKP14799.1"/>
    <property type="molecule type" value="Genomic_DNA"/>
</dbReference>
<dbReference type="InterPro" id="IPR011701">
    <property type="entry name" value="MFS"/>
</dbReference>
<dbReference type="GO" id="GO:0022857">
    <property type="term" value="F:transmembrane transporter activity"/>
    <property type="evidence" value="ECO:0007669"/>
    <property type="project" value="InterPro"/>
</dbReference>
<dbReference type="InterPro" id="IPR036259">
    <property type="entry name" value="MFS_trans_sf"/>
</dbReference>
<keyword evidence="6" id="KW-1185">Reference proteome</keyword>
<dbReference type="Gene3D" id="1.20.1250.20">
    <property type="entry name" value="MFS general substrate transporter like domains"/>
    <property type="match status" value="1"/>
</dbReference>
<dbReference type="InterPro" id="IPR050327">
    <property type="entry name" value="Proton-linked_MCT"/>
</dbReference>
<evidence type="ECO:0000256" key="3">
    <source>
        <dbReference type="SAM" id="Phobius"/>
    </source>
</evidence>
<feature type="transmembrane region" description="Helical" evidence="3">
    <location>
        <begin position="146"/>
        <end position="171"/>
    </location>
</feature>
<name>A0A1Q5UQR2_9EURO</name>
<keyword evidence="3" id="KW-0472">Membrane</keyword>
<evidence type="ECO:0000259" key="4">
    <source>
        <dbReference type="PROSITE" id="PS50850"/>
    </source>
</evidence>
<feature type="transmembrane region" description="Helical" evidence="3">
    <location>
        <begin position="20"/>
        <end position="42"/>
    </location>
</feature>
<dbReference type="PANTHER" id="PTHR11360">
    <property type="entry name" value="MONOCARBOXYLATE TRANSPORTER"/>
    <property type="match status" value="1"/>
</dbReference>
<dbReference type="GO" id="GO:0016020">
    <property type="term" value="C:membrane"/>
    <property type="evidence" value="ECO:0007669"/>
    <property type="project" value="UniProtKB-SubCell"/>
</dbReference>
<protein>
    <submittedName>
        <fullName evidence="5">Riboflavin transporter MCH5</fullName>
    </submittedName>
</protein>
<feature type="transmembrane region" description="Helical" evidence="3">
    <location>
        <begin position="54"/>
        <end position="75"/>
    </location>
</feature>
<comment type="subcellular location">
    <subcellularLocation>
        <location evidence="1">Membrane</location>
        <topology evidence="1">Multi-pass membrane protein</topology>
    </subcellularLocation>
</comment>
<dbReference type="AlphaFoldDB" id="A0A1Q5UQR2"/>
<dbReference type="PROSITE" id="PS50850">
    <property type="entry name" value="MFS"/>
    <property type="match status" value="1"/>
</dbReference>
<keyword evidence="3" id="KW-1133">Transmembrane helix</keyword>
<dbReference type="SUPFAM" id="SSF103473">
    <property type="entry name" value="MFS general substrate transporter"/>
    <property type="match status" value="1"/>
</dbReference>
<evidence type="ECO:0000313" key="6">
    <source>
        <dbReference type="Proteomes" id="UP000186955"/>
    </source>
</evidence>
<dbReference type="Pfam" id="PF07690">
    <property type="entry name" value="MFS_1"/>
    <property type="match status" value="1"/>
</dbReference>
<feature type="transmembrane region" description="Helical" evidence="3">
    <location>
        <begin position="81"/>
        <end position="104"/>
    </location>
</feature>
<organism evidence="5 6">
    <name type="scientific">Penicillium subrubescens</name>
    <dbReference type="NCBI Taxonomy" id="1316194"/>
    <lineage>
        <taxon>Eukaryota</taxon>
        <taxon>Fungi</taxon>
        <taxon>Dikarya</taxon>
        <taxon>Ascomycota</taxon>
        <taxon>Pezizomycotina</taxon>
        <taxon>Eurotiomycetes</taxon>
        <taxon>Eurotiomycetidae</taxon>
        <taxon>Eurotiales</taxon>
        <taxon>Aspergillaceae</taxon>
        <taxon>Penicillium</taxon>
    </lineage>
</organism>
<evidence type="ECO:0000256" key="1">
    <source>
        <dbReference type="ARBA" id="ARBA00004141"/>
    </source>
</evidence>
<proteinExistence type="inferred from homology"/>
<comment type="similarity">
    <text evidence="2">Belongs to the major facilitator superfamily. Monocarboxylate porter (TC 2.A.1.13) family.</text>
</comment>
<dbReference type="InterPro" id="IPR020846">
    <property type="entry name" value="MFS_dom"/>
</dbReference>
<accession>A0A1Q5UQR2</accession>
<comment type="caution">
    <text evidence="5">The sequence shown here is derived from an EMBL/GenBank/DDBJ whole genome shotgun (WGS) entry which is preliminary data.</text>
</comment>
<keyword evidence="3" id="KW-0812">Transmembrane</keyword>
<dbReference type="PANTHER" id="PTHR11360:SF177">
    <property type="entry name" value="RIBOFLAVIN TRANSPORTER MCH5"/>
    <property type="match status" value="1"/>
</dbReference>